<protein>
    <recommendedName>
        <fullName evidence="6">LRRCT domain-containing protein</fullName>
    </recommendedName>
</protein>
<organism evidence="4 5">
    <name type="scientific">Cynoglossus semilaevis</name>
    <name type="common">Tongue sole</name>
    <dbReference type="NCBI Taxonomy" id="244447"/>
    <lineage>
        <taxon>Eukaryota</taxon>
        <taxon>Metazoa</taxon>
        <taxon>Chordata</taxon>
        <taxon>Craniata</taxon>
        <taxon>Vertebrata</taxon>
        <taxon>Euteleostomi</taxon>
        <taxon>Actinopterygii</taxon>
        <taxon>Neopterygii</taxon>
        <taxon>Teleostei</taxon>
        <taxon>Neoteleostei</taxon>
        <taxon>Acanthomorphata</taxon>
        <taxon>Carangaria</taxon>
        <taxon>Pleuronectiformes</taxon>
        <taxon>Pleuronectoidei</taxon>
        <taxon>Cynoglossidae</taxon>
        <taxon>Cynoglossinae</taxon>
        <taxon>Cynoglossus</taxon>
    </lineage>
</organism>
<evidence type="ECO:0000256" key="2">
    <source>
        <dbReference type="ARBA" id="ARBA00022737"/>
    </source>
</evidence>
<dbReference type="InParanoid" id="A0A3P8X5I8"/>
<reference evidence="4" key="2">
    <citation type="submission" date="2025-08" db="UniProtKB">
        <authorList>
            <consortium name="Ensembl"/>
        </authorList>
    </citation>
    <scope>IDENTIFICATION</scope>
</reference>
<dbReference type="PROSITE" id="PS51450">
    <property type="entry name" value="LRR"/>
    <property type="match status" value="3"/>
</dbReference>
<reference evidence="4 5" key="1">
    <citation type="journal article" date="2014" name="Nat. Genet.">
        <title>Whole-genome sequence of a flatfish provides insights into ZW sex chromosome evolution and adaptation to a benthic lifestyle.</title>
        <authorList>
            <person name="Chen S."/>
            <person name="Zhang G."/>
            <person name="Shao C."/>
            <person name="Huang Q."/>
            <person name="Liu G."/>
            <person name="Zhang P."/>
            <person name="Song W."/>
            <person name="An N."/>
            <person name="Chalopin D."/>
            <person name="Volff J.N."/>
            <person name="Hong Y."/>
            <person name="Li Q."/>
            <person name="Sha Z."/>
            <person name="Zhou H."/>
            <person name="Xie M."/>
            <person name="Yu Q."/>
            <person name="Liu Y."/>
            <person name="Xiang H."/>
            <person name="Wang N."/>
            <person name="Wu K."/>
            <person name="Yang C."/>
            <person name="Zhou Q."/>
            <person name="Liao X."/>
            <person name="Yang L."/>
            <person name="Hu Q."/>
            <person name="Zhang J."/>
            <person name="Meng L."/>
            <person name="Jin L."/>
            <person name="Tian Y."/>
            <person name="Lian J."/>
            <person name="Yang J."/>
            <person name="Miao G."/>
            <person name="Liu S."/>
            <person name="Liang Z."/>
            <person name="Yan F."/>
            <person name="Li Y."/>
            <person name="Sun B."/>
            <person name="Zhang H."/>
            <person name="Zhang J."/>
            <person name="Zhu Y."/>
            <person name="Du M."/>
            <person name="Zhao Y."/>
            <person name="Schartl M."/>
            <person name="Tang Q."/>
            <person name="Wang J."/>
        </authorList>
    </citation>
    <scope>NUCLEOTIDE SEQUENCE</scope>
</reference>
<sequence>MSPWLLLTLTALAECSSLKHSTTSCPHLCSCSGQQSHVECSQSSLTVFPSQGLSPHTTRLSIQSTGLSNVTAQHLKTLPLLNHLQLYHNNLTYLPADLLNGVPSLVTLDLTGNKLVELPPKVFSHDFLQNLVLKNNQIEKIDVEVFSNNSSLIWLDLSGNRLTSVPSALHLKVPRLQNLDLSHNNLQENHLQDLPKILLQGLQRLELVMLNHNHLQHLPPGFLGERESSSFQVVLTGNPWMCDDKIEYLKTWLQAHPGSAIFVEEVTCSGPEGLKHRQVVSL</sequence>
<feature type="chain" id="PRO_5018280101" description="LRRCT domain-containing protein" evidence="3">
    <location>
        <begin position="18"/>
        <end position="282"/>
    </location>
</feature>
<dbReference type="SMART" id="SM00369">
    <property type="entry name" value="LRR_TYP"/>
    <property type="match status" value="6"/>
</dbReference>
<dbReference type="OMA" id="HLQLYHT"/>
<evidence type="ECO:0000313" key="4">
    <source>
        <dbReference type="Ensembl" id="ENSCSEP00000032660.1"/>
    </source>
</evidence>
<dbReference type="Ensembl" id="ENSCSET00000033083.1">
    <property type="protein sequence ID" value="ENSCSEP00000032660.1"/>
    <property type="gene ID" value="ENSCSEG00000020963.1"/>
</dbReference>
<feature type="signal peptide" evidence="3">
    <location>
        <begin position="1"/>
        <end position="17"/>
    </location>
</feature>
<evidence type="ECO:0000256" key="3">
    <source>
        <dbReference type="SAM" id="SignalP"/>
    </source>
</evidence>
<evidence type="ECO:0000313" key="5">
    <source>
        <dbReference type="Proteomes" id="UP000265120"/>
    </source>
</evidence>
<keyword evidence="5" id="KW-1185">Reference proteome</keyword>
<dbReference type="PANTHER" id="PTHR24369:SF157">
    <property type="entry name" value="LRRCT DOMAIN-CONTAINING PROTEIN"/>
    <property type="match status" value="1"/>
</dbReference>
<dbReference type="STRING" id="244447.ENSCSEP00000032660"/>
<dbReference type="Pfam" id="PF13855">
    <property type="entry name" value="LRR_8"/>
    <property type="match status" value="2"/>
</dbReference>
<evidence type="ECO:0008006" key="6">
    <source>
        <dbReference type="Google" id="ProtNLM"/>
    </source>
</evidence>
<dbReference type="InterPro" id="IPR032675">
    <property type="entry name" value="LRR_dom_sf"/>
</dbReference>
<dbReference type="PANTHER" id="PTHR24369">
    <property type="entry name" value="ANTIGEN BSP, PUTATIVE-RELATED"/>
    <property type="match status" value="1"/>
</dbReference>
<dbReference type="InterPro" id="IPR003591">
    <property type="entry name" value="Leu-rich_rpt_typical-subtyp"/>
</dbReference>
<evidence type="ECO:0000256" key="1">
    <source>
        <dbReference type="ARBA" id="ARBA00022614"/>
    </source>
</evidence>
<dbReference type="PRINTS" id="PR00019">
    <property type="entry name" value="LEURICHRPT"/>
</dbReference>
<dbReference type="InterPro" id="IPR050541">
    <property type="entry name" value="LRR_TM_domain-containing"/>
</dbReference>
<dbReference type="SUPFAM" id="SSF52058">
    <property type="entry name" value="L domain-like"/>
    <property type="match status" value="1"/>
</dbReference>
<dbReference type="Gene3D" id="3.80.10.10">
    <property type="entry name" value="Ribonuclease Inhibitor"/>
    <property type="match status" value="2"/>
</dbReference>
<keyword evidence="3" id="KW-0732">Signal</keyword>
<keyword evidence="1" id="KW-0433">Leucine-rich repeat</keyword>
<name>A0A3P8X5I8_CYNSE</name>
<dbReference type="GeneTree" id="ENSGT00940000165355"/>
<dbReference type="InterPro" id="IPR001611">
    <property type="entry name" value="Leu-rich_rpt"/>
</dbReference>
<accession>A0A3P8X5I8</accession>
<dbReference type="GO" id="GO:0005886">
    <property type="term" value="C:plasma membrane"/>
    <property type="evidence" value="ECO:0007669"/>
    <property type="project" value="TreeGrafter"/>
</dbReference>
<proteinExistence type="predicted"/>
<reference evidence="4" key="3">
    <citation type="submission" date="2025-09" db="UniProtKB">
        <authorList>
            <consortium name="Ensembl"/>
        </authorList>
    </citation>
    <scope>IDENTIFICATION</scope>
</reference>
<dbReference type="Proteomes" id="UP000265120">
    <property type="component" value="Chromosome 7"/>
</dbReference>
<keyword evidence="2" id="KW-0677">Repeat</keyword>
<dbReference type="AlphaFoldDB" id="A0A3P8X5I8"/>